<proteinExistence type="predicted"/>
<protein>
    <submittedName>
        <fullName evidence="1">Uncharacterized protein</fullName>
    </submittedName>
</protein>
<comment type="caution">
    <text evidence="1">The sequence shown here is derived from an EMBL/GenBank/DDBJ whole genome shotgun (WGS) entry which is preliminary data.</text>
</comment>
<dbReference type="Proteomes" id="UP001218188">
    <property type="component" value="Unassembled WGS sequence"/>
</dbReference>
<dbReference type="EMBL" id="JARJCM010000064">
    <property type="protein sequence ID" value="KAJ7033610.1"/>
    <property type="molecule type" value="Genomic_DNA"/>
</dbReference>
<gene>
    <name evidence="1" type="ORF">C8F04DRAFT_1260864</name>
</gene>
<dbReference type="AlphaFoldDB" id="A0AAD6SVS9"/>
<organism evidence="1 2">
    <name type="scientific">Mycena alexandri</name>
    <dbReference type="NCBI Taxonomy" id="1745969"/>
    <lineage>
        <taxon>Eukaryota</taxon>
        <taxon>Fungi</taxon>
        <taxon>Dikarya</taxon>
        <taxon>Basidiomycota</taxon>
        <taxon>Agaricomycotina</taxon>
        <taxon>Agaricomycetes</taxon>
        <taxon>Agaricomycetidae</taxon>
        <taxon>Agaricales</taxon>
        <taxon>Marasmiineae</taxon>
        <taxon>Mycenaceae</taxon>
        <taxon>Mycena</taxon>
    </lineage>
</organism>
<accession>A0AAD6SVS9</accession>
<name>A0AAD6SVS9_9AGAR</name>
<sequence>MPAHKTRAKLAVIVNDHQTGNDQLIEGRANRYQDGPGENYIVLRQLWVDYIQWKAGTITTTELRSRTEVKFGQSGERETAPHPVSQVRRQIPAGVAEVSTEALVHDELTANGARARRIKCSCLHRHREWYCWTAVGGFSGIEDAFLRWMNRRGHMTTNVTYY</sequence>
<keyword evidence="2" id="KW-1185">Reference proteome</keyword>
<evidence type="ECO:0000313" key="1">
    <source>
        <dbReference type="EMBL" id="KAJ7033610.1"/>
    </source>
</evidence>
<evidence type="ECO:0000313" key="2">
    <source>
        <dbReference type="Proteomes" id="UP001218188"/>
    </source>
</evidence>
<reference evidence="1" key="1">
    <citation type="submission" date="2023-03" db="EMBL/GenBank/DDBJ databases">
        <title>Massive genome expansion in bonnet fungi (Mycena s.s.) driven by repeated elements and novel gene families across ecological guilds.</title>
        <authorList>
            <consortium name="Lawrence Berkeley National Laboratory"/>
            <person name="Harder C.B."/>
            <person name="Miyauchi S."/>
            <person name="Viragh M."/>
            <person name="Kuo A."/>
            <person name="Thoen E."/>
            <person name="Andreopoulos B."/>
            <person name="Lu D."/>
            <person name="Skrede I."/>
            <person name="Drula E."/>
            <person name="Henrissat B."/>
            <person name="Morin E."/>
            <person name="Kohler A."/>
            <person name="Barry K."/>
            <person name="LaButti K."/>
            <person name="Morin E."/>
            <person name="Salamov A."/>
            <person name="Lipzen A."/>
            <person name="Mereny Z."/>
            <person name="Hegedus B."/>
            <person name="Baldrian P."/>
            <person name="Stursova M."/>
            <person name="Weitz H."/>
            <person name="Taylor A."/>
            <person name="Grigoriev I.V."/>
            <person name="Nagy L.G."/>
            <person name="Martin F."/>
            <person name="Kauserud H."/>
        </authorList>
    </citation>
    <scope>NUCLEOTIDE SEQUENCE</scope>
    <source>
        <strain evidence="1">CBHHK200</strain>
    </source>
</reference>